<dbReference type="RefSeq" id="XP_033461847.1">
    <property type="nucleotide sequence ID" value="XM_033607383.1"/>
</dbReference>
<dbReference type="CDD" id="cd01061">
    <property type="entry name" value="RNase_T2_euk"/>
    <property type="match status" value="1"/>
</dbReference>
<feature type="compositionally biased region" description="Polar residues" evidence="23">
    <location>
        <begin position="412"/>
        <end position="429"/>
    </location>
</feature>
<dbReference type="GO" id="GO:0005775">
    <property type="term" value="C:vacuolar lumen"/>
    <property type="evidence" value="ECO:0007669"/>
    <property type="project" value="UniProtKB-SubCell"/>
</dbReference>
<dbReference type="AlphaFoldDB" id="A0A6J3M9U2"/>
<dbReference type="GO" id="GO:0005634">
    <property type="term" value="C:nucleus"/>
    <property type="evidence" value="ECO:0007669"/>
    <property type="project" value="TreeGrafter"/>
</dbReference>
<evidence type="ECO:0000256" key="13">
    <source>
        <dbReference type="ARBA" id="ARBA00023128"/>
    </source>
</evidence>
<evidence type="ECO:0000256" key="6">
    <source>
        <dbReference type="ARBA" id="ARBA00012571"/>
    </source>
</evidence>
<dbReference type="GO" id="GO:0006979">
    <property type="term" value="P:response to oxidative stress"/>
    <property type="evidence" value="ECO:0007669"/>
    <property type="project" value="TreeGrafter"/>
</dbReference>
<evidence type="ECO:0000256" key="20">
    <source>
        <dbReference type="ARBA" id="ARBA00071169"/>
    </source>
</evidence>
<evidence type="ECO:0000256" key="11">
    <source>
        <dbReference type="ARBA" id="ARBA00022759"/>
    </source>
</evidence>
<dbReference type="PANTHER" id="PTHR23354:SF62">
    <property type="entry name" value="MUSTARD, ISOFORM V"/>
    <property type="match status" value="1"/>
</dbReference>
<evidence type="ECO:0000256" key="10">
    <source>
        <dbReference type="ARBA" id="ARBA00022729"/>
    </source>
</evidence>
<name>A0A6J3M9U2_9PEZI</name>
<keyword evidence="9" id="KW-0540">Nuclease</keyword>
<evidence type="ECO:0000256" key="3">
    <source>
        <dbReference type="ARBA" id="ARBA00004496"/>
    </source>
</evidence>
<dbReference type="FunFam" id="3.90.730.10:FF:000004">
    <property type="entry name" value="Ribonuclease T2-like"/>
    <property type="match status" value="1"/>
</dbReference>
<dbReference type="PROSITE" id="PS00530">
    <property type="entry name" value="RNASE_T2_1"/>
    <property type="match status" value="1"/>
</dbReference>
<evidence type="ECO:0000256" key="2">
    <source>
        <dbReference type="ARBA" id="ARBA00004410"/>
    </source>
</evidence>
<feature type="active site" evidence="21">
    <location>
        <position position="178"/>
    </location>
</feature>
<evidence type="ECO:0000256" key="7">
    <source>
        <dbReference type="ARBA" id="ARBA00022490"/>
    </source>
</evidence>
<dbReference type="Proteomes" id="UP000504637">
    <property type="component" value="Unplaced"/>
</dbReference>
<feature type="compositionally biased region" description="Low complexity" evidence="23">
    <location>
        <begin position="710"/>
        <end position="722"/>
    </location>
</feature>
<evidence type="ECO:0000259" key="24">
    <source>
        <dbReference type="PROSITE" id="PS51886"/>
    </source>
</evidence>
<keyword evidence="16" id="KW-0456">Lyase</keyword>
<dbReference type="GO" id="GO:0016787">
    <property type="term" value="F:hydrolase activity"/>
    <property type="evidence" value="ECO:0007669"/>
    <property type="project" value="UniProtKB-KW"/>
</dbReference>
<dbReference type="InterPro" id="IPR057328">
    <property type="entry name" value="RNaseT2L_C"/>
</dbReference>
<evidence type="ECO:0000256" key="21">
    <source>
        <dbReference type="PIRSR" id="PIRSR633697-1"/>
    </source>
</evidence>
<keyword evidence="7" id="KW-0963">Cytoplasm</keyword>
<feature type="compositionally biased region" description="Pro residues" evidence="23">
    <location>
        <begin position="450"/>
        <end position="461"/>
    </location>
</feature>
<dbReference type="InterPro" id="IPR001568">
    <property type="entry name" value="RNase_T2-like"/>
</dbReference>
<comment type="subcellular location">
    <subcellularLocation>
        <location evidence="3">Cytoplasm</location>
    </subcellularLocation>
    <subcellularLocation>
        <location evidence="1">Mitochondrion</location>
    </subcellularLocation>
    <subcellularLocation>
        <location evidence="2">Vacuole lumen</location>
    </subcellularLocation>
</comment>
<reference evidence="26" key="1">
    <citation type="submission" date="2020-01" db="EMBL/GenBank/DDBJ databases">
        <authorList>
            <consortium name="DOE Joint Genome Institute"/>
            <person name="Haridas S."/>
            <person name="Albert R."/>
            <person name="Binder M."/>
            <person name="Bloem J."/>
            <person name="Labutti K."/>
            <person name="Salamov A."/>
            <person name="Andreopoulos B."/>
            <person name="Baker S.E."/>
            <person name="Barry K."/>
            <person name="Bills G."/>
            <person name="Bluhm B.H."/>
            <person name="Cannon C."/>
            <person name="Castanera R."/>
            <person name="Culley D.E."/>
            <person name="Daum C."/>
            <person name="Ezra D."/>
            <person name="Gonzalez J.B."/>
            <person name="Henrissat B."/>
            <person name="Kuo A."/>
            <person name="Liang C."/>
            <person name="Lipzen A."/>
            <person name="Lutzoni F."/>
            <person name="Magnuson J."/>
            <person name="Mondo S."/>
            <person name="Nolan M."/>
            <person name="Ohm R."/>
            <person name="Pangilinan J."/>
            <person name="Park H.-J."/>
            <person name="Ramirez L."/>
            <person name="Alfaro M."/>
            <person name="Sun H."/>
            <person name="Tritt A."/>
            <person name="Yoshinaga Y."/>
            <person name="Zwiers L.-H."/>
            <person name="Turgeon B.G."/>
            <person name="Goodwin S.B."/>
            <person name="Spatafora J.W."/>
            <person name="Crous P.W."/>
            <person name="Grigoriev I.V."/>
        </authorList>
    </citation>
    <scope>NUCLEOTIDE SEQUENCE</scope>
    <source>
        <strain evidence="26">CBS 342.82</strain>
    </source>
</reference>
<protein>
    <recommendedName>
        <fullName evidence="19">Oxidation resistance protein 1</fullName>
        <ecNumber evidence="6">4.6.1.19</ecNumber>
    </recommendedName>
    <alternativeName>
        <fullName evidence="20">Ribonuclease T2-like</fullName>
    </alternativeName>
</protein>
<keyword evidence="10" id="KW-0732">Signal</keyword>
<dbReference type="SUPFAM" id="SSF55895">
    <property type="entry name" value="Ribonuclease Rh-like"/>
    <property type="match status" value="1"/>
</dbReference>
<dbReference type="InterPro" id="IPR036430">
    <property type="entry name" value="RNase_T2-like_sf"/>
</dbReference>
<evidence type="ECO:0000256" key="22">
    <source>
        <dbReference type="RuleBase" id="RU004328"/>
    </source>
</evidence>
<reference evidence="26" key="2">
    <citation type="submission" date="2020-04" db="EMBL/GenBank/DDBJ databases">
        <authorList>
            <consortium name="NCBI Genome Project"/>
        </authorList>
    </citation>
    <scope>NUCLEOTIDE SEQUENCE</scope>
    <source>
        <strain evidence="26">CBS 342.82</strain>
    </source>
</reference>
<feature type="compositionally biased region" description="Low complexity" evidence="23">
    <location>
        <begin position="308"/>
        <end position="320"/>
    </location>
</feature>
<keyword evidence="14" id="KW-1015">Disulfide bond</keyword>
<dbReference type="GO" id="GO:0003723">
    <property type="term" value="F:RNA binding"/>
    <property type="evidence" value="ECO:0007669"/>
    <property type="project" value="InterPro"/>
</dbReference>
<dbReference type="PROSITE" id="PS51886">
    <property type="entry name" value="TLDC"/>
    <property type="match status" value="1"/>
</dbReference>
<keyword evidence="8" id="KW-0926">Vacuole</keyword>
<dbReference type="InterPro" id="IPR006571">
    <property type="entry name" value="TLDc_dom"/>
</dbReference>
<evidence type="ECO:0000256" key="17">
    <source>
        <dbReference type="ARBA" id="ARBA00025494"/>
    </source>
</evidence>
<dbReference type="GO" id="GO:0005739">
    <property type="term" value="C:mitochondrion"/>
    <property type="evidence" value="ECO:0007669"/>
    <property type="project" value="UniProtKB-SubCell"/>
</dbReference>
<dbReference type="GeneID" id="54365183"/>
<evidence type="ECO:0000256" key="14">
    <source>
        <dbReference type="ARBA" id="ARBA00023157"/>
    </source>
</evidence>
<evidence type="ECO:0000256" key="9">
    <source>
        <dbReference type="ARBA" id="ARBA00022722"/>
    </source>
</evidence>
<feature type="domain" description="TLDc" evidence="24">
    <location>
        <begin position="553"/>
        <end position="827"/>
    </location>
</feature>
<evidence type="ECO:0000256" key="4">
    <source>
        <dbReference type="ARBA" id="ARBA00007469"/>
    </source>
</evidence>
<dbReference type="EC" id="4.6.1.19" evidence="6"/>
<feature type="active site" evidence="21">
    <location>
        <position position="116"/>
    </location>
</feature>
<feature type="active site" evidence="21">
    <location>
        <position position="174"/>
    </location>
</feature>
<evidence type="ECO:0000256" key="8">
    <source>
        <dbReference type="ARBA" id="ARBA00022554"/>
    </source>
</evidence>
<dbReference type="InterPro" id="IPR018188">
    <property type="entry name" value="RNase_T2_His_AS_1"/>
</dbReference>
<evidence type="ECO:0000256" key="5">
    <source>
        <dbReference type="ARBA" id="ARBA00009540"/>
    </source>
</evidence>
<comment type="similarity">
    <text evidence="5">Belongs to the OXR1 family.</text>
</comment>
<feature type="region of interest" description="Disordered" evidence="23">
    <location>
        <begin position="694"/>
        <end position="745"/>
    </location>
</feature>
<evidence type="ECO:0000256" key="16">
    <source>
        <dbReference type="ARBA" id="ARBA00023239"/>
    </source>
</evidence>
<evidence type="ECO:0000256" key="15">
    <source>
        <dbReference type="ARBA" id="ARBA00023180"/>
    </source>
</evidence>
<proteinExistence type="inferred from homology"/>
<comment type="function">
    <text evidence="18">May be involved in protection from oxidative damage.</text>
</comment>
<sequence length="828" mass="87785">MSWHAQIQKDAVLQAQNVLNQASSTIVENMPSMRTLSAAALAAFGSAQTVLGLQYHSPLARQAQQGDSAICGSTGPYSCQNTTAQANLCCFNAPGGALLQTQFWDTGYSLNSWTIHGLWPDNCDGTYEANCDASRAYTNITQILQAYGKTDLLSYMQNYWVSNSGTAESFWEHEWGKHGTCISTLDPECYTQYEATEEAVDFFERTVSLFKTLPSYDWLANAGITPSSTKTYTTAQIQSALGQNRNGKQVYLGCRNGALNEIWYFYNVRGSVQDGTYQPSDPIGSSSTCPSTGIKYLPKSGSTPPPSSTATTTAAQPTSTGGTGSGNFAGSGFLNVVSGGAQNGCIISGGTWYTSGTCATFTVTASGGGFTLKSSKGNCAVQSGALVCASTVSSATVFSGNGNTLLYAGSSAFSTDSTPSGSTQATVYSGSGRAKMSSSHGDSSRHQAPPGSPRARPPFQPPAASTPTGILSTISYFTEPVAYTISGLVRRISIDEAPTPLAKALSANYNSTMPSSSGDVYHPPRRRLSPFQPPPLTPLSLHGYRDTTSPRARLLHRAVAEEIRLLTPPRLQLTERWNLIYSLEQHGSTLSTLYALCDAHRGKRGGFVLVVRDGRAGVFGAYLSEAPRPQPSYYGSGECFLWKASILPKSSLASSTNLLPDLEGLDLSGLPPPPSADTTHLDARITTIAATSALSRRNSGADAVRNGSTSSSASASDPQHQQQQDRNRNQDQHPPSSPTTSDRIRFKAFPYSGENDFTIFCQPEYLSVGGGDGHYGLWLGRNLSEGVSATCPTFGNEPLSEEDGVGNGKGAGKGRFEVLGVEVWGIGV</sequence>
<evidence type="ECO:0000256" key="18">
    <source>
        <dbReference type="ARBA" id="ARBA00037112"/>
    </source>
</evidence>
<accession>A0A6J3M9U2</accession>
<comment type="function">
    <text evidence="17">Rnase which modulates cell survival under stress conditions. Released from the vacuole to the cytoplasm during stress to promote tRNA and rRNA cleavage and to activate separately a downstream pathway that promotes cell death. Involved in cell size, vacuolar morphology and growth at high temperatures and high salt concentration.</text>
</comment>
<dbReference type="Pfam" id="PF00445">
    <property type="entry name" value="Ribonuclease_T2"/>
    <property type="match status" value="1"/>
</dbReference>
<keyword evidence="13" id="KW-0496">Mitochondrion</keyword>
<feature type="region of interest" description="Disordered" evidence="23">
    <location>
        <begin position="295"/>
        <end position="322"/>
    </location>
</feature>
<gene>
    <name evidence="26" type="ORF">K489DRAFT_407559</name>
</gene>
<evidence type="ECO:0000313" key="25">
    <source>
        <dbReference type="Proteomes" id="UP000504637"/>
    </source>
</evidence>
<evidence type="ECO:0000256" key="1">
    <source>
        <dbReference type="ARBA" id="ARBA00004173"/>
    </source>
</evidence>
<evidence type="ECO:0000313" key="26">
    <source>
        <dbReference type="RefSeq" id="XP_033461847.1"/>
    </source>
</evidence>
<dbReference type="PANTHER" id="PTHR23354">
    <property type="entry name" value="NUCLEOLAR PROTEIN 7/ESTROGEN RECEPTOR COACTIVATOR-RELATED"/>
    <property type="match status" value="1"/>
</dbReference>
<dbReference type="Pfam" id="PF07534">
    <property type="entry name" value="TLD"/>
    <property type="match status" value="2"/>
</dbReference>
<dbReference type="Gene3D" id="3.90.730.10">
    <property type="entry name" value="Ribonuclease T2-like"/>
    <property type="match status" value="1"/>
</dbReference>
<comment type="similarity">
    <text evidence="4 22">Belongs to the RNase T2 family.</text>
</comment>
<dbReference type="InterPro" id="IPR033130">
    <property type="entry name" value="RNase_T2_His_AS_2"/>
</dbReference>
<dbReference type="PROSITE" id="PS00531">
    <property type="entry name" value="RNASE_T2_2"/>
    <property type="match status" value="1"/>
</dbReference>
<dbReference type="OrthoDB" id="435754at2759"/>
<feature type="region of interest" description="Disordered" evidence="23">
    <location>
        <begin position="412"/>
        <end position="465"/>
    </location>
</feature>
<dbReference type="SMART" id="SM00584">
    <property type="entry name" value="TLDc"/>
    <property type="match status" value="1"/>
</dbReference>
<keyword evidence="25" id="KW-1185">Reference proteome</keyword>
<dbReference type="Pfam" id="PF25488">
    <property type="entry name" value="RNaseT2L_C"/>
    <property type="match status" value="1"/>
</dbReference>
<keyword evidence="12" id="KW-0378">Hydrolase</keyword>
<evidence type="ECO:0000256" key="23">
    <source>
        <dbReference type="SAM" id="MobiDB-lite"/>
    </source>
</evidence>
<keyword evidence="11" id="KW-0255">Endonuclease</keyword>
<keyword evidence="15" id="KW-0325">Glycoprotein</keyword>
<organism evidence="26">
    <name type="scientific">Dissoconium aciculare CBS 342.82</name>
    <dbReference type="NCBI Taxonomy" id="1314786"/>
    <lineage>
        <taxon>Eukaryota</taxon>
        <taxon>Fungi</taxon>
        <taxon>Dikarya</taxon>
        <taxon>Ascomycota</taxon>
        <taxon>Pezizomycotina</taxon>
        <taxon>Dothideomycetes</taxon>
        <taxon>Dothideomycetidae</taxon>
        <taxon>Mycosphaerellales</taxon>
        <taxon>Dissoconiaceae</taxon>
        <taxon>Dissoconium</taxon>
    </lineage>
</organism>
<evidence type="ECO:0000256" key="12">
    <source>
        <dbReference type="ARBA" id="ARBA00022801"/>
    </source>
</evidence>
<evidence type="ECO:0000256" key="19">
    <source>
        <dbReference type="ARBA" id="ARBA00040604"/>
    </source>
</evidence>
<dbReference type="InterPro" id="IPR033697">
    <property type="entry name" value="Ribonuclease_T2_eukaryotic"/>
</dbReference>
<dbReference type="GO" id="GO:0033897">
    <property type="term" value="F:ribonuclease T2 activity"/>
    <property type="evidence" value="ECO:0007669"/>
    <property type="project" value="UniProtKB-EC"/>
</dbReference>
<reference evidence="26" key="3">
    <citation type="submission" date="2025-08" db="UniProtKB">
        <authorList>
            <consortium name="RefSeq"/>
        </authorList>
    </citation>
    <scope>IDENTIFICATION</scope>
    <source>
        <strain evidence="26">CBS 342.82</strain>
    </source>
</reference>